<dbReference type="KEGG" id="fcy:FRACYDRAFT_155516"/>
<dbReference type="Pfam" id="PF03457">
    <property type="entry name" value="HA"/>
    <property type="match status" value="1"/>
</dbReference>
<feature type="domain" description="Helicase-associated" evidence="1">
    <location>
        <begin position="1"/>
        <end position="68"/>
    </location>
</feature>
<proteinExistence type="predicted"/>
<reference evidence="2 3" key="1">
    <citation type="submission" date="2016-09" db="EMBL/GenBank/DDBJ databases">
        <title>Extensive genetic diversity and differential bi-allelic expression allows diatom success in the polar Southern Ocean.</title>
        <authorList>
            <consortium name="DOE Joint Genome Institute"/>
            <person name="Mock T."/>
            <person name="Otillar R.P."/>
            <person name="Strauss J."/>
            <person name="Dupont C."/>
            <person name="Frickenhaus S."/>
            <person name="Maumus F."/>
            <person name="Mcmullan M."/>
            <person name="Sanges R."/>
            <person name="Schmutz J."/>
            <person name="Toseland A."/>
            <person name="Valas R."/>
            <person name="Veluchamy A."/>
            <person name="Ward B.J."/>
            <person name="Allen A."/>
            <person name="Barry K."/>
            <person name="Falciatore A."/>
            <person name="Ferrante M."/>
            <person name="Fortunato A.E."/>
            <person name="Gloeckner G."/>
            <person name="Gruber A."/>
            <person name="Hipkin R."/>
            <person name="Janech M."/>
            <person name="Kroth P."/>
            <person name="Leese F."/>
            <person name="Lindquist E."/>
            <person name="Lyon B.R."/>
            <person name="Martin J."/>
            <person name="Mayer C."/>
            <person name="Parker M."/>
            <person name="Quesneville H."/>
            <person name="Raymond J."/>
            <person name="Uhlig C."/>
            <person name="Valentin K.U."/>
            <person name="Worden A.Z."/>
            <person name="Armbrust E.V."/>
            <person name="Bowler C."/>
            <person name="Green B."/>
            <person name="Moulton V."/>
            <person name="Van Oosterhout C."/>
            <person name="Grigoriev I."/>
        </authorList>
    </citation>
    <scope>NUCLEOTIDE SEQUENCE [LARGE SCALE GENOMIC DNA]</scope>
    <source>
        <strain evidence="2 3">CCMP1102</strain>
    </source>
</reference>
<keyword evidence="3" id="KW-1185">Reference proteome</keyword>
<dbReference type="PANTHER" id="PTHR33418:SF1">
    <property type="entry name" value="HELICASE-ASSOCIATED DOMAIN-CONTAINING PROTEIN"/>
    <property type="match status" value="1"/>
</dbReference>
<feature type="non-terminal residue" evidence="2">
    <location>
        <position position="70"/>
    </location>
</feature>
<dbReference type="InParanoid" id="A0A1E7EN35"/>
<dbReference type="InterPro" id="IPR005114">
    <property type="entry name" value="Helicase_assoc"/>
</dbReference>
<sequence length="70" mass="8846">DLQWQSRYHELKEYNTLNKHTNVPFDYTRNPQLGRWVDTQRTQYKLWLREKKSHMTPERIKLLKKIGFRW</sequence>
<dbReference type="Proteomes" id="UP000095751">
    <property type="component" value="Unassembled WGS sequence"/>
</dbReference>
<accession>A0A1E7EN35</accession>
<evidence type="ECO:0000313" key="2">
    <source>
        <dbReference type="EMBL" id="OEU07216.1"/>
    </source>
</evidence>
<gene>
    <name evidence="2" type="ORF">FRACYDRAFT_155516</name>
</gene>
<evidence type="ECO:0000313" key="3">
    <source>
        <dbReference type="Proteomes" id="UP000095751"/>
    </source>
</evidence>
<dbReference type="OrthoDB" id="10657908at2759"/>
<dbReference type="EMBL" id="KV784388">
    <property type="protein sequence ID" value="OEU07216.1"/>
    <property type="molecule type" value="Genomic_DNA"/>
</dbReference>
<evidence type="ECO:0000259" key="1">
    <source>
        <dbReference type="Pfam" id="PF03457"/>
    </source>
</evidence>
<feature type="non-terminal residue" evidence="2">
    <location>
        <position position="1"/>
    </location>
</feature>
<dbReference type="PANTHER" id="PTHR33418">
    <property type="entry name" value="HELICASE-ASSOCIATED"/>
    <property type="match status" value="1"/>
</dbReference>
<protein>
    <recommendedName>
        <fullName evidence="1">Helicase-associated domain-containing protein</fullName>
    </recommendedName>
</protein>
<name>A0A1E7EN35_9STRA</name>
<dbReference type="AlphaFoldDB" id="A0A1E7EN35"/>
<dbReference type="Gene3D" id="6.10.140.530">
    <property type="match status" value="1"/>
</dbReference>
<organism evidence="2 3">
    <name type="scientific">Fragilariopsis cylindrus CCMP1102</name>
    <dbReference type="NCBI Taxonomy" id="635003"/>
    <lineage>
        <taxon>Eukaryota</taxon>
        <taxon>Sar</taxon>
        <taxon>Stramenopiles</taxon>
        <taxon>Ochrophyta</taxon>
        <taxon>Bacillariophyta</taxon>
        <taxon>Bacillariophyceae</taxon>
        <taxon>Bacillariophycidae</taxon>
        <taxon>Bacillariales</taxon>
        <taxon>Bacillariaceae</taxon>
        <taxon>Fragilariopsis</taxon>
    </lineage>
</organism>